<sequence length="163" mass="18492">MLQLFFAVAFSAVPLTLYVPPIRSLNLFVETLENLLRQTTVYTLRAYPRIRLACSRLLSSVLRVRRCYHDLLGFPNKYFSKPGVKEPFGFVSVFVAVELLSFVVDDSEYKTCCANMPSAGTSLLLNPSRVCRVRVNAENLLRGQIMRLCVDESALDNMDMVEE</sequence>
<keyword evidence="1" id="KW-0732">Signal</keyword>
<dbReference type="AlphaFoldDB" id="A0AAN8W210"/>
<feature type="chain" id="PRO_5042873775" evidence="1">
    <location>
        <begin position="19"/>
        <end position="163"/>
    </location>
</feature>
<evidence type="ECO:0000256" key="1">
    <source>
        <dbReference type="SAM" id="SignalP"/>
    </source>
</evidence>
<dbReference type="EMBL" id="JBAMMX010000004">
    <property type="protein sequence ID" value="KAK6941854.1"/>
    <property type="molecule type" value="Genomic_DNA"/>
</dbReference>
<comment type="caution">
    <text evidence="2">The sequence shown here is derived from an EMBL/GenBank/DDBJ whole genome shotgun (WGS) entry which is preliminary data.</text>
</comment>
<evidence type="ECO:0000313" key="2">
    <source>
        <dbReference type="EMBL" id="KAK6941854.1"/>
    </source>
</evidence>
<organism evidence="2 3">
    <name type="scientific">Dillenia turbinata</name>
    <dbReference type="NCBI Taxonomy" id="194707"/>
    <lineage>
        <taxon>Eukaryota</taxon>
        <taxon>Viridiplantae</taxon>
        <taxon>Streptophyta</taxon>
        <taxon>Embryophyta</taxon>
        <taxon>Tracheophyta</taxon>
        <taxon>Spermatophyta</taxon>
        <taxon>Magnoliopsida</taxon>
        <taxon>eudicotyledons</taxon>
        <taxon>Gunneridae</taxon>
        <taxon>Pentapetalae</taxon>
        <taxon>Dilleniales</taxon>
        <taxon>Dilleniaceae</taxon>
        <taxon>Dillenia</taxon>
    </lineage>
</organism>
<evidence type="ECO:0000313" key="3">
    <source>
        <dbReference type="Proteomes" id="UP001370490"/>
    </source>
</evidence>
<name>A0AAN8W210_9MAGN</name>
<dbReference type="Proteomes" id="UP001370490">
    <property type="component" value="Unassembled WGS sequence"/>
</dbReference>
<protein>
    <submittedName>
        <fullName evidence="2">Uncharacterized protein</fullName>
    </submittedName>
</protein>
<proteinExistence type="predicted"/>
<keyword evidence="3" id="KW-1185">Reference proteome</keyword>
<reference evidence="2 3" key="1">
    <citation type="submission" date="2023-12" db="EMBL/GenBank/DDBJ databases">
        <title>A high-quality genome assembly for Dillenia turbinata (Dilleniales).</title>
        <authorList>
            <person name="Chanderbali A."/>
        </authorList>
    </citation>
    <scope>NUCLEOTIDE SEQUENCE [LARGE SCALE GENOMIC DNA]</scope>
    <source>
        <strain evidence="2">LSX21</strain>
        <tissue evidence="2">Leaf</tissue>
    </source>
</reference>
<feature type="signal peptide" evidence="1">
    <location>
        <begin position="1"/>
        <end position="18"/>
    </location>
</feature>
<accession>A0AAN8W210</accession>
<dbReference type="PANTHER" id="PTHR36616:SF5">
    <property type="entry name" value="DIS3-EXONUCLEASE-LIKE PROTEIN"/>
    <property type="match status" value="1"/>
</dbReference>
<dbReference type="PANTHER" id="PTHR36616">
    <property type="entry name" value="BNAC07G32700D PROTEIN"/>
    <property type="match status" value="1"/>
</dbReference>
<gene>
    <name evidence="2" type="ORF">RJ641_027231</name>
</gene>